<dbReference type="GO" id="GO:0005737">
    <property type="term" value="C:cytoplasm"/>
    <property type="evidence" value="ECO:0007669"/>
    <property type="project" value="TreeGrafter"/>
</dbReference>
<evidence type="ECO:0000313" key="5">
    <source>
        <dbReference type="EMBL" id="BDU72791.1"/>
    </source>
</evidence>
<dbReference type="GO" id="GO:0004356">
    <property type="term" value="F:glutamine synthetase activity"/>
    <property type="evidence" value="ECO:0007669"/>
    <property type="project" value="InterPro"/>
</dbReference>
<dbReference type="SMART" id="SM01230">
    <property type="entry name" value="Gln-synt_C"/>
    <property type="match status" value="1"/>
</dbReference>
<organism evidence="5 6">
    <name type="scientific">Mesoterricola silvestris</name>
    <dbReference type="NCBI Taxonomy" id="2927979"/>
    <lineage>
        <taxon>Bacteria</taxon>
        <taxon>Pseudomonadati</taxon>
        <taxon>Acidobacteriota</taxon>
        <taxon>Holophagae</taxon>
        <taxon>Holophagales</taxon>
        <taxon>Holophagaceae</taxon>
        <taxon>Mesoterricola</taxon>
    </lineage>
</organism>
<keyword evidence="6" id="KW-1185">Reference proteome</keyword>
<name>A0AA48GH68_9BACT</name>
<evidence type="ECO:0000256" key="3">
    <source>
        <dbReference type="RuleBase" id="RU000384"/>
    </source>
</evidence>
<comment type="similarity">
    <text evidence="1 2 3">Belongs to the glutamine synthetase family.</text>
</comment>
<dbReference type="PROSITE" id="PS51987">
    <property type="entry name" value="GS_CATALYTIC"/>
    <property type="match status" value="1"/>
</dbReference>
<evidence type="ECO:0000313" key="6">
    <source>
        <dbReference type="Proteomes" id="UP001238179"/>
    </source>
</evidence>
<dbReference type="SUPFAM" id="SSF54368">
    <property type="entry name" value="Glutamine synthetase, N-terminal domain"/>
    <property type="match status" value="1"/>
</dbReference>
<dbReference type="Gene3D" id="3.10.20.70">
    <property type="entry name" value="Glutamine synthetase, N-terminal domain"/>
    <property type="match status" value="1"/>
</dbReference>
<dbReference type="PANTHER" id="PTHR43407:SF1">
    <property type="entry name" value="LENGSIN"/>
    <property type="match status" value="1"/>
</dbReference>
<dbReference type="EMBL" id="AP027080">
    <property type="protein sequence ID" value="BDU72791.1"/>
    <property type="molecule type" value="Genomic_DNA"/>
</dbReference>
<feature type="domain" description="GS catalytic" evidence="4">
    <location>
        <begin position="128"/>
        <end position="496"/>
    </location>
</feature>
<dbReference type="InterPro" id="IPR036651">
    <property type="entry name" value="Gln_synt_N_sf"/>
</dbReference>
<dbReference type="GO" id="GO:0019740">
    <property type="term" value="P:nitrogen utilization"/>
    <property type="evidence" value="ECO:0007669"/>
    <property type="project" value="TreeGrafter"/>
</dbReference>
<protein>
    <submittedName>
        <fullName evidence="5">Glutamine synthetase</fullName>
    </submittedName>
</protein>
<dbReference type="GO" id="GO:0016020">
    <property type="term" value="C:membrane"/>
    <property type="evidence" value="ECO:0007669"/>
    <property type="project" value="TreeGrafter"/>
</dbReference>
<dbReference type="AlphaFoldDB" id="A0AA48GH68"/>
<dbReference type="GO" id="GO:0006542">
    <property type="term" value="P:glutamine biosynthetic process"/>
    <property type="evidence" value="ECO:0007669"/>
    <property type="project" value="InterPro"/>
</dbReference>
<dbReference type="Gene3D" id="3.30.590.10">
    <property type="entry name" value="Glutamine synthetase/guanido kinase, catalytic domain"/>
    <property type="match status" value="1"/>
</dbReference>
<evidence type="ECO:0000256" key="1">
    <source>
        <dbReference type="ARBA" id="ARBA00009897"/>
    </source>
</evidence>
<gene>
    <name evidence="5" type="ORF">METEAL_19650</name>
</gene>
<dbReference type="InterPro" id="IPR008146">
    <property type="entry name" value="Gln_synth_cat_dom"/>
</dbReference>
<dbReference type="InterPro" id="IPR008147">
    <property type="entry name" value="Gln_synt_N"/>
</dbReference>
<dbReference type="PANTHER" id="PTHR43407">
    <property type="entry name" value="GLUTAMINE SYNTHETASE"/>
    <property type="match status" value="1"/>
</dbReference>
<dbReference type="Pfam" id="PF03951">
    <property type="entry name" value="Gln-synt_N"/>
    <property type="match status" value="1"/>
</dbReference>
<sequence>MNDQLALNPNKIVKALQKPAVDFTKQDIVRYIEQNDIRMLNFRYVAGDGRLKKLNFVINSKSHLEKILCMGERVDGSSLFPFVSADSSDLYVVPRFRTAYVNPFTEVPTIDLLCSFFDNHGDPLESAPEYILHKAQRTLKERTGLTMEALGELEYYLFSEIDSIYPIVEQKGYHESHPFSKWGLVRREAMQVISEMGGNIKYGHAEVGNIIANGMEMVQHEIEFLPVPIEQAADQIVMAKWAIREVAYKHNLEVSFAPKIIAGQAGSGLHIHTRFMKDGQNAMADDQGLTETARKVIAGYLMSAESLTAFGNTVPTSFLRLVPHQEAPTSICWGDRNRSVLVRVPLGWQGVGDRMLLSANPQEPANGVRAFENNQTVELRSPDGSANAHHLLAGMAVAGRFGLEHPDALQVAQDLYVRADATKVEGLKQLPASCFESADCLARDRARYEDGGVFPAGLIDSQIRNLKAFDDLNMSEKIFGHADSLKDLVNLHLHCG</sequence>
<dbReference type="Proteomes" id="UP001238179">
    <property type="component" value="Chromosome"/>
</dbReference>
<dbReference type="Pfam" id="PF00120">
    <property type="entry name" value="Gln-synt_C"/>
    <property type="match status" value="1"/>
</dbReference>
<reference evidence="6" key="1">
    <citation type="journal article" date="2023" name="Int. J. Syst. Evol. Microbiol.">
        <title>Mesoterricola silvestris gen. nov., sp. nov., Mesoterricola sediminis sp. nov., Geothrix oryzae sp. nov., Geothrix edaphica sp. nov., Geothrix rubra sp. nov., and Geothrix limicola sp. nov., six novel members of Acidobacteriota isolated from soils.</title>
        <authorList>
            <person name="Itoh H."/>
            <person name="Sugisawa Y."/>
            <person name="Mise K."/>
            <person name="Xu Z."/>
            <person name="Kuniyasu M."/>
            <person name="Ushijima N."/>
            <person name="Kawano K."/>
            <person name="Kobayashi E."/>
            <person name="Shiratori Y."/>
            <person name="Masuda Y."/>
            <person name="Senoo K."/>
        </authorList>
    </citation>
    <scope>NUCLEOTIDE SEQUENCE [LARGE SCALE GENOMIC DNA]</scope>
    <source>
        <strain evidence="6">W79</strain>
    </source>
</reference>
<dbReference type="InterPro" id="IPR014746">
    <property type="entry name" value="Gln_synth/guanido_kin_cat_dom"/>
</dbReference>
<proteinExistence type="inferred from homology"/>
<dbReference type="KEGG" id="msil:METEAL_19650"/>
<accession>A0AA48GH68</accession>
<evidence type="ECO:0000259" key="4">
    <source>
        <dbReference type="PROSITE" id="PS51987"/>
    </source>
</evidence>
<evidence type="ECO:0000256" key="2">
    <source>
        <dbReference type="PROSITE-ProRule" id="PRU01331"/>
    </source>
</evidence>
<dbReference type="SUPFAM" id="SSF55931">
    <property type="entry name" value="Glutamine synthetase/guanido kinase"/>
    <property type="match status" value="1"/>
</dbReference>